<dbReference type="InterPro" id="IPR036542">
    <property type="entry name" value="PTS_IIA_lac/cel_sf"/>
</dbReference>
<keyword evidence="4" id="KW-0598">Phosphotransferase system</keyword>
<reference evidence="7" key="1">
    <citation type="journal article" date="2019" name="Int. J. Syst. Evol. Microbiol.">
        <title>The Global Catalogue of Microorganisms (GCM) 10K type strain sequencing project: providing services to taxonomists for standard genome sequencing and annotation.</title>
        <authorList>
            <consortium name="The Broad Institute Genomics Platform"/>
            <consortium name="The Broad Institute Genome Sequencing Center for Infectious Disease"/>
            <person name="Wu L."/>
            <person name="Ma J."/>
        </authorList>
    </citation>
    <scope>NUCLEOTIDE SEQUENCE [LARGE SCALE GENOMIC DNA]</scope>
    <source>
        <strain evidence="7">CGMCC 4.1530</strain>
    </source>
</reference>
<gene>
    <name evidence="6" type="ORF">ACFP73_11810</name>
</gene>
<organism evidence="6 7">
    <name type="scientific">Tatumella punctata</name>
    <dbReference type="NCBI Taxonomy" id="399969"/>
    <lineage>
        <taxon>Bacteria</taxon>
        <taxon>Pseudomonadati</taxon>
        <taxon>Pseudomonadota</taxon>
        <taxon>Gammaproteobacteria</taxon>
        <taxon>Enterobacterales</taxon>
        <taxon>Erwiniaceae</taxon>
        <taxon>Tatumella</taxon>
    </lineage>
</organism>
<comment type="caution">
    <text evidence="6">The sequence shown here is derived from an EMBL/GenBank/DDBJ whole genome shotgun (WGS) entry which is preliminary data.</text>
</comment>
<dbReference type="InterPro" id="IPR003188">
    <property type="entry name" value="PTS_IIA_lac/cel"/>
</dbReference>
<feature type="modified residue" description="Phosphohistidine; by HPr" evidence="5">
    <location>
        <position position="76"/>
    </location>
</feature>
<sequence>MEIDEETIINLILCAGESKSCAMEAIRAARNSQWQQAEDFLQQSGAAASQCHNMQTRLIGEDEGAGRVPVSLIMVHAQDHIMNAMLCREMAEEIVALYQKFYSLNSQRKDA</sequence>
<keyword evidence="2" id="KW-0762">Sugar transport</keyword>
<dbReference type="RefSeq" id="WP_212707774.1">
    <property type="nucleotide sequence ID" value="NZ_BAAAFW010000014.1"/>
</dbReference>
<dbReference type="Pfam" id="PF02255">
    <property type="entry name" value="PTS_IIA"/>
    <property type="match status" value="1"/>
</dbReference>
<evidence type="ECO:0000256" key="2">
    <source>
        <dbReference type="ARBA" id="ARBA00022597"/>
    </source>
</evidence>
<evidence type="ECO:0000256" key="4">
    <source>
        <dbReference type="ARBA" id="ARBA00022683"/>
    </source>
</evidence>
<keyword evidence="7" id="KW-1185">Reference proteome</keyword>
<evidence type="ECO:0000313" key="7">
    <source>
        <dbReference type="Proteomes" id="UP001596215"/>
    </source>
</evidence>
<dbReference type="EMBL" id="JBHSUC010000015">
    <property type="protein sequence ID" value="MFC6362772.1"/>
    <property type="molecule type" value="Genomic_DNA"/>
</dbReference>
<keyword evidence="3" id="KW-0808">Transferase</keyword>
<evidence type="ECO:0000256" key="1">
    <source>
        <dbReference type="ARBA" id="ARBA00022448"/>
    </source>
</evidence>
<name>A0ABW1VSL3_9GAMM</name>
<dbReference type="Proteomes" id="UP001596215">
    <property type="component" value="Unassembled WGS sequence"/>
</dbReference>
<dbReference type="Gene3D" id="1.20.58.80">
    <property type="entry name" value="Phosphotransferase system, lactose/cellobiose-type IIA subunit"/>
    <property type="match status" value="1"/>
</dbReference>
<keyword evidence="1" id="KW-0813">Transport</keyword>
<evidence type="ECO:0000256" key="3">
    <source>
        <dbReference type="ARBA" id="ARBA00022679"/>
    </source>
</evidence>
<dbReference type="PANTHER" id="PTHR34382">
    <property type="entry name" value="PTS SYSTEM N,N'-DIACETYLCHITOBIOSE-SPECIFIC EIIA COMPONENT"/>
    <property type="match status" value="1"/>
</dbReference>
<evidence type="ECO:0000313" key="6">
    <source>
        <dbReference type="EMBL" id="MFC6362772.1"/>
    </source>
</evidence>
<dbReference type="SUPFAM" id="SSF46973">
    <property type="entry name" value="Enzyme IIa from lactose specific PTS, IIa-lac"/>
    <property type="match status" value="1"/>
</dbReference>
<proteinExistence type="predicted"/>
<evidence type="ECO:0000256" key="5">
    <source>
        <dbReference type="PROSITE-ProRule" id="PRU00418"/>
    </source>
</evidence>
<protein>
    <submittedName>
        <fullName evidence="6">PTS lactose/cellobiose transporter subunit IIA</fullName>
    </submittedName>
</protein>
<dbReference type="PIRSF" id="PIRSF000699">
    <property type="entry name" value="PTS_IILac_III"/>
    <property type="match status" value="1"/>
</dbReference>
<accession>A0ABW1VSL3</accession>
<dbReference type="PROSITE" id="PS51095">
    <property type="entry name" value="PTS_EIIA_TYPE_3"/>
    <property type="match status" value="1"/>
</dbReference>
<dbReference type="PANTHER" id="PTHR34382:SF7">
    <property type="entry name" value="PTS SYSTEM N,N'-DIACETYLCHITOBIOSE-SPECIFIC EIIA COMPONENT"/>
    <property type="match status" value="1"/>
</dbReference>